<gene>
    <name evidence="4" type="ORF">ISF_08626</name>
</gene>
<proteinExistence type="predicted"/>
<dbReference type="AlphaFoldDB" id="A0A167LYK9"/>
<accession>A0A167LYK9</accession>
<keyword evidence="1" id="KW-0175">Coiled coil</keyword>
<keyword evidence="3" id="KW-0472">Membrane</keyword>
<sequence length="138" mass="15880">MRSAIPPYYTRLSIVVILIIINIIGILFTTLVAYFAWLIIVAFCYRTPSTTIWEEQHQDAQCPGPRSPSTASAQDTDSNVQPKPQPPPTQPPTQQRRPWEQCRRALVKLKRALARLKERVQNRVTNMWLICIISRLPN</sequence>
<keyword evidence="3" id="KW-1133">Transmembrane helix</keyword>
<evidence type="ECO:0000256" key="2">
    <source>
        <dbReference type="SAM" id="MobiDB-lite"/>
    </source>
</evidence>
<organism evidence="4 5">
    <name type="scientific">Cordyceps fumosorosea (strain ARSEF 2679)</name>
    <name type="common">Isaria fumosorosea</name>
    <dbReference type="NCBI Taxonomy" id="1081104"/>
    <lineage>
        <taxon>Eukaryota</taxon>
        <taxon>Fungi</taxon>
        <taxon>Dikarya</taxon>
        <taxon>Ascomycota</taxon>
        <taxon>Pezizomycotina</taxon>
        <taxon>Sordariomycetes</taxon>
        <taxon>Hypocreomycetidae</taxon>
        <taxon>Hypocreales</taxon>
        <taxon>Cordycipitaceae</taxon>
        <taxon>Cordyceps</taxon>
    </lineage>
</organism>
<dbReference type="EMBL" id="AZHB01000033">
    <property type="protein sequence ID" value="OAA53687.1"/>
    <property type="molecule type" value="Genomic_DNA"/>
</dbReference>
<name>A0A167LYK9_CORFA</name>
<dbReference type="GeneID" id="30024918"/>
<evidence type="ECO:0000256" key="3">
    <source>
        <dbReference type="SAM" id="Phobius"/>
    </source>
</evidence>
<evidence type="ECO:0000256" key="1">
    <source>
        <dbReference type="SAM" id="Coils"/>
    </source>
</evidence>
<evidence type="ECO:0000313" key="4">
    <source>
        <dbReference type="EMBL" id="OAA53687.1"/>
    </source>
</evidence>
<dbReference type="RefSeq" id="XP_018700555.1">
    <property type="nucleotide sequence ID" value="XM_018852229.1"/>
</dbReference>
<feature type="region of interest" description="Disordered" evidence="2">
    <location>
        <begin position="55"/>
        <end position="99"/>
    </location>
</feature>
<feature type="compositionally biased region" description="Polar residues" evidence="2">
    <location>
        <begin position="67"/>
        <end position="80"/>
    </location>
</feature>
<dbReference type="Proteomes" id="UP000076744">
    <property type="component" value="Unassembled WGS sequence"/>
</dbReference>
<keyword evidence="3" id="KW-0812">Transmembrane</keyword>
<protein>
    <submittedName>
        <fullName evidence="4">Uncharacterized protein</fullName>
    </submittedName>
</protein>
<feature type="transmembrane region" description="Helical" evidence="3">
    <location>
        <begin position="12"/>
        <end position="40"/>
    </location>
</feature>
<keyword evidence="5" id="KW-1185">Reference proteome</keyword>
<feature type="coiled-coil region" evidence="1">
    <location>
        <begin position="99"/>
        <end position="126"/>
    </location>
</feature>
<comment type="caution">
    <text evidence="4">The sequence shown here is derived from an EMBL/GenBank/DDBJ whole genome shotgun (WGS) entry which is preliminary data.</text>
</comment>
<evidence type="ECO:0000313" key="5">
    <source>
        <dbReference type="Proteomes" id="UP000076744"/>
    </source>
</evidence>
<reference evidence="4 5" key="1">
    <citation type="journal article" date="2016" name="Genome Biol. Evol.">
        <title>Divergent and convergent evolution of fungal pathogenicity.</title>
        <authorList>
            <person name="Shang Y."/>
            <person name="Xiao G."/>
            <person name="Zheng P."/>
            <person name="Cen K."/>
            <person name="Zhan S."/>
            <person name="Wang C."/>
        </authorList>
    </citation>
    <scope>NUCLEOTIDE SEQUENCE [LARGE SCALE GENOMIC DNA]</scope>
    <source>
        <strain evidence="4 5">ARSEF 2679</strain>
    </source>
</reference>